<feature type="region of interest" description="Disordered" evidence="1">
    <location>
        <begin position="32"/>
        <end position="205"/>
    </location>
</feature>
<keyword evidence="3" id="KW-1185">Reference proteome</keyword>
<sequence length="420" mass="46361">MRRCPGCTFQVCKPCLELRENEGRGLMHGNMMSSGGVATPTTQRTVRKKPLASTPGGGSGIAAKTKKGEDAVPVADGEGSEAKKAGVNGKKKEKVAPAPRSMVGTERAAQKKRNVPDTISEGSPSSSLDNDDEDFELGRTSPTPSKRRRTGLDLGTTRTSPVTTSRRAPRKPLLPAMPLPRSVSHPSITREPRNASSSMTSGPISLTEGDILYEFGVKGYDEPLLGRREPVVSNPVIKIPGIVKRNFKPRPTAHEIQRNIQKHTLKKMHEMHELHEERSKHIAAQRVNCVHLSDNDMITNERQKEAEEEAYPHTVRAFVEAEAMKHKDDDLLDRDEHEALCAAMRDAARKWAYRSYDGMDAATQNLVTRGMDMRLDLIDESYKTDLIQLLDQCAARKLQEMAYERAPTTAQAQNQAAGPL</sequence>
<protein>
    <submittedName>
        <fullName evidence="2">Uncharacterized protein</fullName>
    </submittedName>
</protein>
<evidence type="ECO:0000256" key="1">
    <source>
        <dbReference type="SAM" id="MobiDB-lite"/>
    </source>
</evidence>
<dbReference type="AlphaFoldDB" id="A0A9W9CSD7"/>
<feature type="compositionally biased region" description="Polar residues" evidence="1">
    <location>
        <begin position="194"/>
        <end position="204"/>
    </location>
</feature>
<gene>
    <name evidence="2" type="ORF">N0V83_000822</name>
</gene>
<name>A0A9W9CSD7_9PLEO</name>
<dbReference type="Proteomes" id="UP001140560">
    <property type="component" value="Unassembled WGS sequence"/>
</dbReference>
<proteinExistence type="predicted"/>
<comment type="caution">
    <text evidence="2">The sequence shown here is derived from an EMBL/GenBank/DDBJ whole genome shotgun (WGS) entry which is preliminary data.</text>
</comment>
<organism evidence="2 3">
    <name type="scientific">Neocucurbitaria cava</name>
    <dbReference type="NCBI Taxonomy" id="798079"/>
    <lineage>
        <taxon>Eukaryota</taxon>
        <taxon>Fungi</taxon>
        <taxon>Dikarya</taxon>
        <taxon>Ascomycota</taxon>
        <taxon>Pezizomycotina</taxon>
        <taxon>Dothideomycetes</taxon>
        <taxon>Pleosporomycetidae</taxon>
        <taxon>Pleosporales</taxon>
        <taxon>Pleosporineae</taxon>
        <taxon>Cucurbitariaceae</taxon>
        <taxon>Neocucurbitaria</taxon>
    </lineage>
</organism>
<dbReference type="OrthoDB" id="4755622at2759"/>
<evidence type="ECO:0000313" key="3">
    <source>
        <dbReference type="Proteomes" id="UP001140560"/>
    </source>
</evidence>
<reference evidence="2" key="1">
    <citation type="submission" date="2022-10" db="EMBL/GenBank/DDBJ databases">
        <title>Tapping the CABI collections for fungal endophytes: first genome assemblies for Collariella, Neodidymelliopsis, Ascochyta clinopodiicola, Didymella pomorum, Didymosphaeria variabile, Neocosmospora piperis and Neocucurbitaria cava.</title>
        <authorList>
            <person name="Hill R."/>
        </authorList>
    </citation>
    <scope>NUCLEOTIDE SEQUENCE</scope>
    <source>
        <strain evidence="2">IMI 356814</strain>
    </source>
</reference>
<accession>A0A9W9CSD7</accession>
<dbReference type="EMBL" id="JAPEUY010000001">
    <property type="protein sequence ID" value="KAJ4377992.1"/>
    <property type="molecule type" value="Genomic_DNA"/>
</dbReference>
<evidence type="ECO:0000313" key="2">
    <source>
        <dbReference type="EMBL" id="KAJ4377992.1"/>
    </source>
</evidence>
<feature type="compositionally biased region" description="Low complexity" evidence="1">
    <location>
        <begin position="152"/>
        <end position="166"/>
    </location>
</feature>